<evidence type="ECO:0000313" key="12">
    <source>
        <dbReference type="Proteomes" id="UP000557717"/>
    </source>
</evidence>
<reference evidence="11 12" key="1">
    <citation type="submission" date="2020-08" db="EMBL/GenBank/DDBJ databases">
        <title>Genomic Encyclopedia of Type Strains, Phase IV (KMG-IV): sequencing the most valuable type-strain genomes for metagenomic binning, comparative biology and taxonomic classification.</title>
        <authorList>
            <person name="Goeker M."/>
        </authorList>
    </citation>
    <scope>NUCLEOTIDE SEQUENCE [LARGE SCALE GENOMIC DNA]</scope>
    <source>
        <strain evidence="11 12">YC6886</strain>
    </source>
</reference>
<dbReference type="InterPro" id="IPR036890">
    <property type="entry name" value="HATPase_C_sf"/>
</dbReference>
<evidence type="ECO:0000256" key="5">
    <source>
        <dbReference type="ARBA" id="ARBA00022777"/>
    </source>
</evidence>
<evidence type="ECO:0000256" key="4">
    <source>
        <dbReference type="ARBA" id="ARBA00022679"/>
    </source>
</evidence>
<dbReference type="PROSITE" id="PS50109">
    <property type="entry name" value="HIS_KIN"/>
    <property type="match status" value="1"/>
</dbReference>
<dbReference type="PRINTS" id="PR00344">
    <property type="entry name" value="BCTRLSENSOR"/>
</dbReference>
<dbReference type="SMART" id="SM00388">
    <property type="entry name" value="HisKA"/>
    <property type="match status" value="1"/>
</dbReference>
<evidence type="ECO:0000256" key="7">
    <source>
        <dbReference type="SAM" id="Coils"/>
    </source>
</evidence>
<dbReference type="Gene3D" id="3.30.565.10">
    <property type="entry name" value="Histidine kinase-like ATPase, C-terminal domain"/>
    <property type="match status" value="1"/>
</dbReference>
<keyword evidence="8" id="KW-0812">Transmembrane</keyword>
<dbReference type="PANTHER" id="PTHR43711">
    <property type="entry name" value="TWO-COMPONENT HISTIDINE KINASE"/>
    <property type="match status" value="1"/>
</dbReference>
<dbReference type="EMBL" id="JACHFD010000013">
    <property type="protein sequence ID" value="MBB5352489.1"/>
    <property type="molecule type" value="Genomic_DNA"/>
</dbReference>
<feature type="coiled-coil region" evidence="7">
    <location>
        <begin position="14"/>
        <end position="41"/>
    </location>
</feature>
<dbReference type="Gene3D" id="1.10.287.130">
    <property type="match status" value="1"/>
</dbReference>
<dbReference type="EC" id="2.7.13.3" evidence="2"/>
<organism evidence="11 12">
    <name type="scientific">Haloferula luteola</name>
    <dbReference type="NCBI Taxonomy" id="595692"/>
    <lineage>
        <taxon>Bacteria</taxon>
        <taxon>Pseudomonadati</taxon>
        <taxon>Verrucomicrobiota</taxon>
        <taxon>Verrucomicrobiia</taxon>
        <taxon>Verrucomicrobiales</taxon>
        <taxon>Verrucomicrobiaceae</taxon>
        <taxon>Haloferula</taxon>
    </lineage>
</organism>
<comment type="caution">
    <text evidence="11">The sequence shown here is derived from an EMBL/GenBank/DDBJ whole genome shotgun (WGS) entry which is preliminary data.</text>
</comment>
<keyword evidence="6" id="KW-0902">Two-component regulatory system</keyword>
<dbReference type="Pfam" id="PF02518">
    <property type="entry name" value="HATPase_c"/>
    <property type="match status" value="1"/>
</dbReference>
<feature type="chain" id="PRO_5032696622" description="histidine kinase" evidence="9">
    <location>
        <begin position="25"/>
        <end position="538"/>
    </location>
</feature>
<keyword evidence="8" id="KW-0472">Membrane</keyword>
<dbReference type="CDD" id="cd00082">
    <property type="entry name" value="HisKA"/>
    <property type="match status" value="1"/>
</dbReference>
<evidence type="ECO:0000256" key="6">
    <source>
        <dbReference type="ARBA" id="ARBA00023012"/>
    </source>
</evidence>
<dbReference type="Proteomes" id="UP000557717">
    <property type="component" value="Unassembled WGS sequence"/>
</dbReference>
<proteinExistence type="predicted"/>
<dbReference type="SMART" id="SM00387">
    <property type="entry name" value="HATPase_c"/>
    <property type="match status" value="1"/>
</dbReference>
<keyword evidence="5 11" id="KW-0418">Kinase</keyword>
<dbReference type="InterPro" id="IPR003661">
    <property type="entry name" value="HisK_dim/P_dom"/>
</dbReference>
<feature type="domain" description="Histidine kinase" evidence="10">
    <location>
        <begin position="319"/>
        <end position="536"/>
    </location>
</feature>
<dbReference type="RefSeq" id="WP_184019577.1">
    <property type="nucleotide sequence ID" value="NZ_JACHFD010000013.1"/>
</dbReference>
<comment type="catalytic activity">
    <reaction evidence="1">
        <text>ATP + protein L-histidine = ADP + protein N-phospho-L-histidine.</text>
        <dbReference type="EC" id="2.7.13.3"/>
    </reaction>
</comment>
<keyword evidence="3" id="KW-0597">Phosphoprotein</keyword>
<evidence type="ECO:0000259" key="10">
    <source>
        <dbReference type="PROSITE" id="PS50109"/>
    </source>
</evidence>
<dbReference type="SUPFAM" id="SSF55874">
    <property type="entry name" value="ATPase domain of HSP90 chaperone/DNA topoisomerase II/histidine kinase"/>
    <property type="match status" value="1"/>
</dbReference>
<keyword evidence="9" id="KW-0732">Signal</keyword>
<dbReference type="AlphaFoldDB" id="A0A840VF90"/>
<keyword evidence="4" id="KW-0808">Transferase</keyword>
<feature type="transmembrane region" description="Helical" evidence="8">
    <location>
        <begin position="287"/>
        <end position="306"/>
    </location>
</feature>
<evidence type="ECO:0000256" key="1">
    <source>
        <dbReference type="ARBA" id="ARBA00000085"/>
    </source>
</evidence>
<dbReference type="InterPro" id="IPR005467">
    <property type="entry name" value="His_kinase_dom"/>
</dbReference>
<sequence>MSLVACAVVILLAMGALTRSVTQAERERSQAEARARMEEKVRLSLWRMDALAASVAIEENQRVLTSGSGGASGPWVKARFRVDRAGHLEAMGQVEPAALDALTSIFLGKGSGARLFGYLGVEMAVDNLWYANGVMAEMPKEEVADPATPSGQTAWNINERAIRAKAVNRTVTKAGLEQNLAAPGTVLASNSGAFQPVWVEGDAFLLRAVGESGRVVAIEGVWLDVEAFRKLLLGEIQELLPDATLEPSTPGANDEMTLASFPWRLIPGESPVAESSLRAPVQRSLTAGWVAVVVALLAGGFLIGGISQLSERRATFVSAVTHELRTPLTTFRLYSEMLAGGWVRDPDRQNLYYETMKREADRLSHLVENVLGFSRIERRCGSPELEAIDLVEFLETQREGLEGRLKGSGLSLVMHLKKVDWGLGHRASMEHLLFNLVDNAAKYAVPSDPPEVVISLSQEGTKVALCVADHGPGVPARDRRRVFRAFHKSAAEAAGSRPGVGLGLALSRRLAKGMGGSLEYRDGPGAQFVLRLRATPSP</sequence>
<evidence type="ECO:0000256" key="3">
    <source>
        <dbReference type="ARBA" id="ARBA00022553"/>
    </source>
</evidence>
<evidence type="ECO:0000256" key="2">
    <source>
        <dbReference type="ARBA" id="ARBA00012438"/>
    </source>
</evidence>
<dbReference type="InterPro" id="IPR003594">
    <property type="entry name" value="HATPase_dom"/>
</dbReference>
<accession>A0A840VF90</accession>
<evidence type="ECO:0000256" key="8">
    <source>
        <dbReference type="SAM" id="Phobius"/>
    </source>
</evidence>
<keyword evidence="8" id="KW-1133">Transmembrane helix</keyword>
<protein>
    <recommendedName>
        <fullName evidence="2">histidine kinase</fullName>
        <ecNumber evidence="2">2.7.13.3</ecNumber>
    </recommendedName>
</protein>
<evidence type="ECO:0000313" key="11">
    <source>
        <dbReference type="EMBL" id="MBB5352489.1"/>
    </source>
</evidence>
<keyword evidence="7" id="KW-0175">Coiled coil</keyword>
<dbReference type="InterPro" id="IPR036097">
    <property type="entry name" value="HisK_dim/P_sf"/>
</dbReference>
<dbReference type="Pfam" id="PF00512">
    <property type="entry name" value="HisKA"/>
    <property type="match status" value="1"/>
</dbReference>
<dbReference type="PANTHER" id="PTHR43711:SF1">
    <property type="entry name" value="HISTIDINE KINASE 1"/>
    <property type="match status" value="1"/>
</dbReference>
<name>A0A840VF90_9BACT</name>
<feature type="signal peptide" evidence="9">
    <location>
        <begin position="1"/>
        <end position="24"/>
    </location>
</feature>
<evidence type="ECO:0000256" key="9">
    <source>
        <dbReference type="SAM" id="SignalP"/>
    </source>
</evidence>
<gene>
    <name evidence="11" type="ORF">HNR46_002735</name>
</gene>
<dbReference type="SUPFAM" id="SSF47384">
    <property type="entry name" value="Homodimeric domain of signal transducing histidine kinase"/>
    <property type="match status" value="1"/>
</dbReference>
<dbReference type="InterPro" id="IPR004358">
    <property type="entry name" value="Sig_transdc_His_kin-like_C"/>
</dbReference>
<dbReference type="GO" id="GO:0000155">
    <property type="term" value="F:phosphorelay sensor kinase activity"/>
    <property type="evidence" value="ECO:0007669"/>
    <property type="project" value="InterPro"/>
</dbReference>
<keyword evidence="12" id="KW-1185">Reference proteome</keyword>
<dbReference type="InterPro" id="IPR050736">
    <property type="entry name" value="Sensor_HK_Regulatory"/>
</dbReference>